<dbReference type="Proteomes" id="UP000198504">
    <property type="component" value="Unassembled WGS sequence"/>
</dbReference>
<reference evidence="3" key="1">
    <citation type="submission" date="2016-10" db="EMBL/GenBank/DDBJ databases">
        <authorList>
            <person name="Varghese N."/>
            <person name="Submissions S."/>
        </authorList>
    </citation>
    <scope>NUCLEOTIDE SEQUENCE [LARGE SCALE GENOMIC DNA]</scope>
    <source>
        <strain evidence="3">CGMCC 4.6856</strain>
    </source>
</reference>
<organism evidence="2 3">
    <name type="scientific">Microlunatus flavus</name>
    <dbReference type="NCBI Taxonomy" id="1036181"/>
    <lineage>
        <taxon>Bacteria</taxon>
        <taxon>Bacillati</taxon>
        <taxon>Actinomycetota</taxon>
        <taxon>Actinomycetes</taxon>
        <taxon>Propionibacteriales</taxon>
        <taxon>Propionibacteriaceae</taxon>
        <taxon>Microlunatus</taxon>
    </lineage>
</organism>
<feature type="non-terminal residue" evidence="2">
    <location>
        <position position="78"/>
    </location>
</feature>
<dbReference type="AlphaFoldDB" id="A0A1H9LKP1"/>
<sequence length="78" mass="8287">MAEQRYQAVLAVIKDGRTVTEVAAAVGVSRQTLHAWLGKYEAGGLEGLADGSHRPAGHPRQMSASVEVAVLEARRAHP</sequence>
<dbReference type="SUPFAM" id="SSF46689">
    <property type="entry name" value="Homeodomain-like"/>
    <property type="match status" value="1"/>
</dbReference>
<protein>
    <submittedName>
        <fullName evidence="2">Leucine-zipper of insertion element IS481</fullName>
    </submittedName>
</protein>
<evidence type="ECO:0000313" key="3">
    <source>
        <dbReference type="Proteomes" id="UP000198504"/>
    </source>
</evidence>
<dbReference type="EMBL" id="FOFA01000009">
    <property type="protein sequence ID" value="SER11984.1"/>
    <property type="molecule type" value="Genomic_DNA"/>
</dbReference>
<evidence type="ECO:0000259" key="1">
    <source>
        <dbReference type="Pfam" id="PF13518"/>
    </source>
</evidence>
<gene>
    <name evidence="2" type="ORF">SAMN05421756_1091</name>
</gene>
<dbReference type="Pfam" id="PF13518">
    <property type="entry name" value="HTH_28"/>
    <property type="match status" value="1"/>
</dbReference>
<proteinExistence type="predicted"/>
<dbReference type="InterPro" id="IPR009057">
    <property type="entry name" value="Homeodomain-like_sf"/>
</dbReference>
<name>A0A1H9LKP1_9ACTN</name>
<accession>A0A1H9LKP1</accession>
<evidence type="ECO:0000313" key="2">
    <source>
        <dbReference type="EMBL" id="SER11984.1"/>
    </source>
</evidence>
<keyword evidence="3" id="KW-1185">Reference proteome</keyword>
<dbReference type="InterPro" id="IPR055247">
    <property type="entry name" value="InsJ-like_HTH"/>
</dbReference>
<feature type="domain" description="Insertion element IS150 protein InsJ-like helix-turn-helix" evidence="1">
    <location>
        <begin position="4"/>
        <end position="55"/>
    </location>
</feature>
<dbReference type="Gene3D" id="1.10.10.60">
    <property type="entry name" value="Homeodomain-like"/>
    <property type="match status" value="1"/>
</dbReference>